<organism evidence="14 15">
    <name type="scientific">Staphylococcus kloosii</name>
    <dbReference type="NCBI Taxonomy" id="29384"/>
    <lineage>
        <taxon>Bacteria</taxon>
        <taxon>Bacillati</taxon>
        <taxon>Bacillota</taxon>
        <taxon>Bacilli</taxon>
        <taxon>Bacillales</taxon>
        <taxon>Staphylococcaceae</taxon>
        <taxon>Staphylococcus</taxon>
    </lineage>
</organism>
<dbReference type="GO" id="GO:0009246">
    <property type="term" value="P:enterobacterial common antigen biosynthetic process"/>
    <property type="evidence" value="ECO:0007669"/>
    <property type="project" value="TreeGrafter"/>
</dbReference>
<feature type="transmembrane region" description="Helical" evidence="10">
    <location>
        <begin position="119"/>
        <end position="138"/>
    </location>
</feature>
<evidence type="ECO:0000256" key="9">
    <source>
        <dbReference type="ARBA" id="ARBA00042839"/>
    </source>
</evidence>
<protein>
    <recommendedName>
        <fullName evidence="7">Probable poly-beta-1,6-N-acetyl-D-glucosamine export protein</fullName>
    </recommendedName>
    <alternativeName>
        <fullName evidence="9">Biofilm polysaccharide intercellular adhesin export protein</fullName>
    </alternativeName>
    <alternativeName>
        <fullName evidence="8">Intercellular adhesion protein C</fullName>
    </alternativeName>
</protein>
<feature type="transmembrane region" description="Helical" evidence="10">
    <location>
        <begin position="80"/>
        <end position="99"/>
    </location>
</feature>
<dbReference type="InterPro" id="IPR002656">
    <property type="entry name" value="Acyl_transf_3_dom"/>
</dbReference>
<evidence type="ECO:0000256" key="1">
    <source>
        <dbReference type="ARBA" id="ARBA00004651"/>
    </source>
</evidence>
<dbReference type="EMBL" id="BKAQ01000007">
    <property type="protein sequence ID" value="GEP81821.1"/>
    <property type="molecule type" value="Genomic_DNA"/>
</dbReference>
<evidence type="ECO:0000256" key="5">
    <source>
        <dbReference type="ARBA" id="ARBA00022989"/>
    </source>
</evidence>
<feature type="domain" description="Acyltransferase 3" evidence="11">
    <location>
        <begin position="10"/>
        <end position="322"/>
    </location>
</feature>
<feature type="transmembrane region" description="Helical" evidence="10">
    <location>
        <begin position="273"/>
        <end position="291"/>
    </location>
</feature>
<gene>
    <name evidence="12" type="primary">yfiQ</name>
    <name evidence="14" type="ORF">A0131_01630</name>
    <name evidence="13" type="ORF">K8V85_04395</name>
    <name evidence="12" type="ORF">SKL01_09990</name>
</gene>
<feature type="transmembrane region" description="Helical" evidence="10">
    <location>
        <begin position="303"/>
        <end position="325"/>
    </location>
</feature>
<dbReference type="AlphaFoldDB" id="A0A151A261"/>
<evidence type="ECO:0000256" key="4">
    <source>
        <dbReference type="ARBA" id="ARBA00022692"/>
    </source>
</evidence>
<feature type="transmembrane region" description="Helical" evidence="10">
    <location>
        <begin position="217"/>
        <end position="237"/>
    </location>
</feature>
<sequence>MKTYTSVIFWMRTIACLSIVLIHSITTTFIQSDNLGKGTLIRIVQLLLMFSTPLFVFISEFLLAKNYHTTIKQGFFKNKLIYLGIPYVFINIGISYFYFKPDSFKAFIGHLNDTMFHGAAVTYFIVIIMQFYLLHFFFAKYLVRWKPIPMVIGTTIFATLYWAFRQYVPPAHGDIVSMFWGREGWMLFLGWISYFVLGFYTGVYYETLMKNIKKYTTSIIIGTILAAGLLICNYVFGVSTWVESKRFDIPIYVTMVILMFFLFSSYIKYVPKFILFISNYSFCIYLLHYFFVNQLGMLREDSAIRNIVFTFIITLTVAVCLAYLLNLFKFGKYVVGGIGNIKHEKVYESYKLGKMD</sequence>
<comment type="subcellular location">
    <subcellularLocation>
        <location evidence="1">Cell membrane</location>
        <topology evidence="1">Multi-pass membrane protein</topology>
    </subcellularLocation>
</comment>
<dbReference type="EMBL" id="DYVT01000048">
    <property type="protein sequence ID" value="HJF67531.1"/>
    <property type="molecule type" value="Genomic_DNA"/>
</dbReference>
<reference evidence="12 16" key="2">
    <citation type="submission" date="2019-07" db="EMBL/GenBank/DDBJ databases">
        <title>Whole genome shotgun sequence of Staphylococcus kloosii NBRC 109624.</title>
        <authorList>
            <person name="Hosoyama A."/>
            <person name="Uohara A."/>
            <person name="Ohji S."/>
            <person name="Ichikawa N."/>
        </authorList>
    </citation>
    <scope>NUCLEOTIDE SEQUENCE [LARGE SCALE GENOMIC DNA]</scope>
    <source>
        <strain evidence="12 16">NBRC 109624</strain>
    </source>
</reference>
<keyword evidence="5 10" id="KW-1133">Transmembrane helix</keyword>
<evidence type="ECO:0000313" key="12">
    <source>
        <dbReference type="EMBL" id="GEP81821.1"/>
    </source>
</evidence>
<evidence type="ECO:0000313" key="13">
    <source>
        <dbReference type="EMBL" id="HJF67531.1"/>
    </source>
</evidence>
<reference evidence="13" key="3">
    <citation type="journal article" date="2021" name="PeerJ">
        <title>Extensive microbial diversity within the chicken gut microbiome revealed by metagenomics and culture.</title>
        <authorList>
            <person name="Gilroy R."/>
            <person name="Ravi A."/>
            <person name="Getino M."/>
            <person name="Pursley I."/>
            <person name="Horton D.L."/>
            <person name="Alikhan N.F."/>
            <person name="Baker D."/>
            <person name="Gharbi K."/>
            <person name="Hall N."/>
            <person name="Watson M."/>
            <person name="Adriaenssens E.M."/>
            <person name="Foster-Nyarko E."/>
            <person name="Jarju S."/>
            <person name="Secka A."/>
            <person name="Antonio M."/>
            <person name="Oren A."/>
            <person name="Chaudhuri R.R."/>
            <person name="La Ragione R."/>
            <person name="Hildebrand F."/>
            <person name="Pallen M.J."/>
        </authorList>
    </citation>
    <scope>NUCLEOTIDE SEQUENCE</scope>
    <source>
        <strain evidence="13">CHK149-3286</strain>
    </source>
</reference>
<feature type="transmembrane region" description="Helical" evidence="10">
    <location>
        <begin position="7"/>
        <end position="31"/>
    </location>
</feature>
<feature type="transmembrane region" description="Helical" evidence="10">
    <location>
        <begin position="249"/>
        <end position="266"/>
    </location>
</feature>
<dbReference type="Pfam" id="PF01757">
    <property type="entry name" value="Acyl_transf_3"/>
    <property type="match status" value="1"/>
</dbReference>
<keyword evidence="12" id="KW-0808">Transferase</keyword>
<dbReference type="KEGG" id="skl:C7J89_03465"/>
<accession>A0A151A261</accession>
<comment type="caution">
    <text evidence="14">The sequence shown here is derived from an EMBL/GenBank/DDBJ whole genome shotgun (WGS) entry which is preliminary data.</text>
</comment>
<evidence type="ECO:0000256" key="8">
    <source>
        <dbReference type="ARBA" id="ARBA00042402"/>
    </source>
</evidence>
<evidence type="ECO:0000313" key="16">
    <source>
        <dbReference type="Proteomes" id="UP000321040"/>
    </source>
</evidence>
<dbReference type="PANTHER" id="PTHR40074">
    <property type="entry name" value="O-ACETYLTRANSFERASE WECH"/>
    <property type="match status" value="1"/>
</dbReference>
<dbReference type="GO" id="GO:0005886">
    <property type="term" value="C:plasma membrane"/>
    <property type="evidence" value="ECO:0007669"/>
    <property type="project" value="UniProtKB-SubCell"/>
</dbReference>
<evidence type="ECO:0000256" key="6">
    <source>
        <dbReference type="ARBA" id="ARBA00023136"/>
    </source>
</evidence>
<reference evidence="13" key="4">
    <citation type="submission" date="2021-09" db="EMBL/GenBank/DDBJ databases">
        <authorList>
            <person name="Gilroy R."/>
        </authorList>
    </citation>
    <scope>NUCLEOTIDE SEQUENCE</scope>
    <source>
        <strain evidence="13">CHK149-3286</strain>
    </source>
</reference>
<evidence type="ECO:0000259" key="11">
    <source>
        <dbReference type="Pfam" id="PF01757"/>
    </source>
</evidence>
<keyword evidence="12" id="KW-0012">Acyltransferase</keyword>
<feature type="transmembrane region" description="Helical" evidence="10">
    <location>
        <begin position="145"/>
        <end position="164"/>
    </location>
</feature>
<name>A0A151A261_9STAP</name>
<evidence type="ECO:0000256" key="2">
    <source>
        <dbReference type="ARBA" id="ARBA00007400"/>
    </source>
</evidence>
<evidence type="ECO:0000256" key="10">
    <source>
        <dbReference type="SAM" id="Phobius"/>
    </source>
</evidence>
<comment type="similarity">
    <text evidence="2">Belongs to the acyltransferase 3 family.</text>
</comment>
<evidence type="ECO:0000256" key="3">
    <source>
        <dbReference type="ARBA" id="ARBA00022475"/>
    </source>
</evidence>
<keyword evidence="16" id="KW-1185">Reference proteome</keyword>
<dbReference type="EMBL" id="LUGM01000002">
    <property type="protein sequence ID" value="KYH13511.1"/>
    <property type="molecule type" value="Genomic_DNA"/>
</dbReference>
<dbReference type="Proteomes" id="UP000321040">
    <property type="component" value="Unassembled WGS sequence"/>
</dbReference>
<evidence type="ECO:0000256" key="7">
    <source>
        <dbReference type="ARBA" id="ARBA00041028"/>
    </source>
</evidence>
<keyword evidence="4 10" id="KW-0812">Transmembrane</keyword>
<dbReference type="OrthoDB" id="65129at2"/>
<feature type="transmembrane region" description="Helical" evidence="10">
    <location>
        <begin position="43"/>
        <end position="64"/>
    </location>
</feature>
<keyword evidence="6 10" id="KW-0472">Membrane</keyword>
<evidence type="ECO:0000313" key="15">
    <source>
        <dbReference type="Proteomes" id="UP000075418"/>
    </source>
</evidence>
<dbReference type="PANTHER" id="PTHR40074:SF2">
    <property type="entry name" value="O-ACETYLTRANSFERASE WECH"/>
    <property type="match status" value="1"/>
</dbReference>
<evidence type="ECO:0000313" key="14">
    <source>
        <dbReference type="EMBL" id="KYH13511.1"/>
    </source>
</evidence>
<dbReference type="GeneID" id="69904386"/>
<dbReference type="Proteomes" id="UP000706163">
    <property type="component" value="Unassembled WGS sequence"/>
</dbReference>
<proteinExistence type="inferred from homology"/>
<dbReference type="GO" id="GO:0016413">
    <property type="term" value="F:O-acetyltransferase activity"/>
    <property type="evidence" value="ECO:0007669"/>
    <property type="project" value="TreeGrafter"/>
</dbReference>
<dbReference type="Proteomes" id="UP000075418">
    <property type="component" value="Unassembled WGS sequence"/>
</dbReference>
<feature type="transmembrane region" description="Helical" evidence="10">
    <location>
        <begin position="184"/>
        <end position="205"/>
    </location>
</feature>
<keyword evidence="3" id="KW-1003">Cell membrane</keyword>
<reference evidence="14 15" key="1">
    <citation type="submission" date="2016-02" db="EMBL/GenBank/DDBJ databases">
        <title>Draft genome sequence of hydrocarbon degrading Staphylococcus saprophyticus Strain CNV2, isolated from crude-oil contaminated soil from Noonmati Oil Refinery, Guwahati, Assam, India.</title>
        <authorList>
            <person name="Mukherjee A."/>
            <person name="Chettri B."/>
            <person name="Langpoklakpam J."/>
            <person name="Singh A.K."/>
            <person name="Chattopadhyay D.J."/>
        </authorList>
    </citation>
    <scope>NUCLEOTIDE SEQUENCE [LARGE SCALE GENOMIC DNA]</scope>
    <source>
        <strain evidence="14 15">CNV2</strain>
    </source>
</reference>
<dbReference type="RefSeq" id="WP_061853742.1">
    <property type="nucleotide sequence ID" value="NZ_BKAQ01000007.1"/>
</dbReference>